<dbReference type="Pfam" id="PF12874">
    <property type="entry name" value="zf-met"/>
    <property type="match status" value="1"/>
</dbReference>
<keyword evidence="1" id="KW-0862">Zinc</keyword>
<feature type="compositionally biased region" description="Polar residues" evidence="2">
    <location>
        <begin position="132"/>
        <end position="144"/>
    </location>
</feature>
<protein>
    <recommendedName>
        <fullName evidence="3">C2H2-type domain-containing protein</fullName>
    </recommendedName>
</protein>
<dbReference type="PROSITE" id="PS00028">
    <property type="entry name" value="ZINC_FINGER_C2H2_1"/>
    <property type="match status" value="1"/>
</dbReference>
<evidence type="ECO:0000256" key="1">
    <source>
        <dbReference type="PROSITE-ProRule" id="PRU00042"/>
    </source>
</evidence>
<proteinExistence type="predicted"/>
<dbReference type="AlphaFoldDB" id="A0A6A7ASQ8"/>
<keyword evidence="1" id="KW-0863">Zinc-finger</keyword>
<accession>A0A6A7ASQ8</accession>
<feature type="region of interest" description="Disordered" evidence="2">
    <location>
        <begin position="132"/>
        <end position="168"/>
    </location>
</feature>
<dbReference type="OrthoDB" id="654211at2759"/>
<dbReference type="EMBL" id="MU006336">
    <property type="protein sequence ID" value="KAF2846291.1"/>
    <property type="molecule type" value="Genomic_DNA"/>
</dbReference>
<evidence type="ECO:0000313" key="5">
    <source>
        <dbReference type="Proteomes" id="UP000799423"/>
    </source>
</evidence>
<keyword evidence="1" id="KW-0479">Metal-binding</keyword>
<sequence length="446" mass="51101">MSGYHDSQAGSQFTFDDEIMDMDMSHSSCAPSSAYIQQPQRQQQYPAIYQPRPAVYNGHIFDQAMGSAISPQQLSQYSHMSTMSSSSGGTSFRSSGDSMFSQWPVRDSMASGSSSWSHASDFSRDQYISETEQVLSHGTSTRQRLLQKPRDSPVSPPPRTRPAQRQTVSEKDYFRSCVSTNKQSRSCNKEHKYFCTICKKTFVSKADWKRHEETYQERTEKFQCDNCAAIYFLDKDFVAHHVKSHQCATCSDNTKCSLKRHVKEARKSRRARTGWGCGFCCHFSDDWTERCNHIAYHVEKKGKTVSDWYHSMVIYSLLQRPVIQVKWNKLLESRQERNPKFAWNEHSTGRVEGYPESNAIPQLQDQLEYYTPDQDAASLALLAFDKLASAKLRSTPPPVPPKDRRMTSLDDLTHTLDAWAQMIDTMCPDTNLPTGINFLEDFHVDF</sequence>
<dbReference type="GO" id="GO:0008270">
    <property type="term" value="F:zinc ion binding"/>
    <property type="evidence" value="ECO:0007669"/>
    <property type="project" value="UniProtKB-KW"/>
</dbReference>
<dbReference type="PROSITE" id="PS50157">
    <property type="entry name" value="ZINC_FINGER_C2H2_2"/>
    <property type="match status" value="1"/>
</dbReference>
<feature type="domain" description="C2H2-type" evidence="3">
    <location>
        <begin position="193"/>
        <end position="220"/>
    </location>
</feature>
<evidence type="ECO:0000259" key="3">
    <source>
        <dbReference type="PROSITE" id="PS50157"/>
    </source>
</evidence>
<feature type="region of interest" description="Disordered" evidence="2">
    <location>
        <begin position="79"/>
        <end position="98"/>
    </location>
</feature>
<name>A0A6A7ASQ8_9PLEO</name>
<gene>
    <name evidence="4" type="ORF">T440DRAFT_471942</name>
</gene>
<evidence type="ECO:0000313" key="4">
    <source>
        <dbReference type="EMBL" id="KAF2846291.1"/>
    </source>
</evidence>
<organism evidence="4 5">
    <name type="scientific">Plenodomus tracheiphilus IPT5</name>
    <dbReference type="NCBI Taxonomy" id="1408161"/>
    <lineage>
        <taxon>Eukaryota</taxon>
        <taxon>Fungi</taxon>
        <taxon>Dikarya</taxon>
        <taxon>Ascomycota</taxon>
        <taxon>Pezizomycotina</taxon>
        <taxon>Dothideomycetes</taxon>
        <taxon>Pleosporomycetidae</taxon>
        <taxon>Pleosporales</taxon>
        <taxon>Pleosporineae</taxon>
        <taxon>Leptosphaeriaceae</taxon>
        <taxon>Plenodomus</taxon>
    </lineage>
</organism>
<dbReference type="SUPFAM" id="SSF57667">
    <property type="entry name" value="beta-beta-alpha zinc fingers"/>
    <property type="match status" value="1"/>
</dbReference>
<keyword evidence="5" id="KW-1185">Reference proteome</keyword>
<dbReference type="InterPro" id="IPR036236">
    <property type="entry name" value="Znf_C2H2_sf"/>
</dbReference>
<dbReference type="Gene3D" id="3.30.160.60">
    <property type="entry name" value="Classic Zinc Finger"/>
    <property type="match status" value="1"/>
</dbReference>
<reference evidence="4" key="1">
    <citation type="submission" date="2020-01" db="EMBL/GenBank/DDBJ databases">
        <authorList>
            <consortium name="DOE Joint Genome Institute"/>
            <person name="Haridas S."/>
            <person name="Albert R."/>
            <person name="Binder M."/>
            <person name="Bloem J."/>
            <person name="Labutti K."/>
            <person name="Salamov A."/>
            <person name="Andreopoulos B."/>
            <person name="Baker S.E."/>
            <person name="Barry K."/>
            <person name="Bills G."/>
            <person name="Bluhm B.H."/>
            <person name="Cannon C."/>
            <person name="Castanera R."/>
            <person name="Culley D.E."/>
            <person name="Daum C."/>
            <person name="Ezra D."/>
            <person name="Gonzalez J.B."/>
            <person name="Henrissat B."/>
            <person name="Kuo A."/>
            <person name="Liang C."/>
            <person name="Lipzen A."/>
            <person name="Lutzoni F."/>
            <person name="Magnuson J."/>
            <person name="Mondo S."/>
            <person name="Nolan M."/>
            <person name="Ohm R."/>
            <person name="Pangilinan J."/>
            <person name="Park H.-J."/>
            <person name="Ramirez L."/>
            <person name="Alfaro M."/>
            <person name="Sun H."/>
            <person name="Tritt A."/>
            <person name="Yoshinaga Y."/>
            <person name="Zwiers L.-H."/>
            <person name="Turgeon B.G."/>
            <person name="Goodwin S.B."/>
            <person name="Spatafora J.W."/>
            <person name="Crous P.W."/>
            <person name="Grigoriev I.V."/>
        </authorList>
    </citation>
    <scope>NUCLEOTIDE SEQUENCE</scope>
    <source>
        <strain evidence="4">IPT5</strain>
    </source>
</reference>
<dbReference type="Proteomes" id="UP000799423">
    <property type="component" value="Unassembled WGS sequence"/>
</dbReference>
<evidence type="ECO:0000256" key="2">
    <source>
        <dbReference type="SAM" id="MobiDB-lite"/>
    </source>
</evidence>
<dbReference type="InterPro" id="IPR013087">
    <property type="entry name" value="Znf_C2H2_type"/>
</dbReference>